<dbReference type="Proteomes" id="UP000000771">
    <property type="component" value="Chromosome"/>
</dbReference>
<dbReference type="EMBL" id="CP001631">
    <property type="protein sequence ID" value="ACU54581.1"/>
    <property type="molecule type" value="Genomic_DNA"/>
</dbReference>
<organism evidence="7 8">
    <name type="scientific">Acidimicrobium ferrooxidans (strain DSM 10331 / JCM 15462 / NBRC 103882 / ICP)</name>
    <dbReference type="NCBI Taxonomy" id="525909"/>
    <lineage>
        <taxon>Bacteria</taxon>
        <taxon>Bacillati</taxon>
        <taxon>Actinomycetota</taxon>
        <taxon>Acidimicrobiia</taxon>
        <taxon>Acidimicrobiales</taxon>
        <taxon>Acidimicrobiaceae</taxon>
        <taxon>Acidimicrobium</taxon>
    </lineage>
</organism>
<evidence type="ECO:0000259" key="6">
    <source>
        <dbReference type="SMART" id="SM00859"/>
    </source>
</evidence>
<dbReference type="SMART" id="SM00859">
    <property type="entry name" value="Semialdhyde_dh"/>
    <property type="match status" value="1"/>
</dbReference>
<dbReference type="GO" id="GO:0006526">
    <property type="term" value="P:L-arginine biosynthetic process"/>
    <property type="evidence" value="ECO:0007669"/>
    <property type="project" value="UniProtKB-UniRule"/>
</dbReference>
<dbReference type="InterPro" id="IPR058924">
    <property type="entry name" value="AGPR_dimerisation_dom"/>
</dbReference>
<keyword evidence="8" id="KW-1185">Reference proteome</keyword>
<evidence type="ECO:0000256" key="4">
    <source>
        <dbReference type="ARBA" id="ARBA00023002"/>
    </source>
</evidence>
<comment type="subcellular location">
    <subcellularLocation>
        <location evidence="5">Cytoplasm</location>
    </subcellularLocation>
</comment>
<dbReference type="HAMAP" id="MF_00150">
    <property type="entry name" value="ArgC_type1"/>
    <property type="match status" value="1"/>
</dbReference>
<comment type="catalytic activity">
    <reaction evidence="5">
        <text>N-acetyl-L-glutamate 5-semialdehyde + phosphate + NADP(+) = N-acetyl-L-glutamyl 5-phosphate + NADPH + H(+)</text>
        <dbReference type="Rhea" id="RHEA:21588"/>
        <dbReference type="ChEBI" id="CHEBI:15378"/>
        <dbReference type="ChEBI" id="CHEBI:29123"/>
        <dbReference type="ChEBI" id="CHEBI:43474"/>
        <dbReference type="ChEBI" id="CHEBI:57783"/>
        <dbReference type="ChEBI" id="CHEBI:57936"/>
        <dbReference type="ChEBI" id="CHEBI:58349"/>
        <dbReference type="EC" id="1.2.1.38"/>
    </reaction>
</comment>
<comment type="pathway">
    <text evidence="5">Amino-acid biosynthesis; L-arginine biosynthesis; N(2)-acetyl-L-ornithine from L-glutamate: step 3/4.</text>
</comment>
<dbReference type="GO" id="GO:0003942">
    <property type="term" value="F:N-acetyl-gamma-glutamyl-phosphate reductase activity"/>
    <property type="evidence" value="ECO:0007669"/>
    <property type="project" value="UniProtKB-UniRule"/>
</dbReference>
<dbReference type="InterPro" id="IPR000534">
    <property type="entry name" value="Semialdehyde_DH_NAD-bd"/>
</dbReference>
<dbReference type="GO" id="GO:0070401">
    <property type="term" value="F:NADP+ binding"/>
    <property type="evidence" value="ECO:0007669"/>
    <property type="project" value="InterPro"/>
</dbReference>
<evidence type="ECO:0000313" key="7">
    <source>
        <dbReference type="EMBL" id="ACU54581.1"/>
    </source>
</evidence>
<feature type="active site" evidence="5">
    <location>
        <position position="148"/>
    </location>
</feature>
<sequence>MDVVVVGASGFVGQELVRVLARHPVFEPVAFQAHQRAGRRLGELVPGLSVDLAERPIEPIDPRAVAAELAFCALPHGHSGGIIRELRARGVRVVDLGADLRLADEATWRRWYGDDHPAPELLGSAVVGVAEHVRTELASAQVWAVPGCYVTATVLAAKPLIDAGLARRDLVVVDAISGVTGAGSAATETTHFVNVAEGVRAYALGGHRHTPEMRSLLGVPVRFTPHLGPYSRGIAATITLPVADATVDADSVRDVLARAYGTSPFVEVRETPPSTREVRGSNRAVLAATVDDEVGVIVATSVIDNLGKGAAQHAVQGANLMVGVDEVLGLEGLGVWP</sequence>
<keyword evidence="4 5" id="KW-0560">Oxidoreductase</keyword>
<dbReference type="InterPro" id="IPR036291">
    <property type="entry name" value="NAD(P)-bd_dom_sf"/>
</dbReference>
<feature type="domain" description="Semialdehyde dehydrogenase NAD-binding" evidence="6">
    <location>
        <begin position="2"/>
        <end position="140"/>
    </location>
</feature>
<name>C7M0S3_ACIFD</name>
<dbReference type="CDD" id="cd23934">
    <property type="entry name" value="AGPR_1_C"/>
    <property type="match status" value="1"/>
</dbReference>
<evidence type="ECO:0000256" key="1">
    <source>
        <dbReference type="ARBA" id="ARBA00022571"/>
    </source>
</evidence>
<evidence type="ECO:0000256" key="3">
    <source>
        <dbReference type="ARBA" id="ARBA00022857"/>
    </source>
</evidence>
<dbReference type="UniPathway" id="UPA00068">
    <property type="reaction ID" value="UER00108"/>
</dbReference>
<dbReference type="PANTHER" id="PTHR32338">
    <property type="entry name" value="N-ACETYL-GAMMA-GLUTAMYL-PHOSPHATE REDUCTASE, CHLOROPLASTIC-RELATED-RELATED"/>
    <property type="match status" value="1"/>
</dbReference>
<comment type="function">
    <text evidence="5">Catalyzes the NADPH-dependent reduction of N-acetyl-5-glutamyl phosphate to yield N-acetyl-L-glutamate 5-semialdehyde.</text>
</comment>
<evidence type="ECO:0000313" key="8">
    <source>
        <dbReference type="Proteomes" id="UP000000771"/>
    </source>
</evidence>
<keyword evidence="3 5" id="KW-0521">NADP</keyword>
<keyword evidence="2 5" id="KW-0028">Amino-acid biosynthesis</keyword>
<protein>
    <recommendedName>
        <fullName evidence="5">N-acetyl-gamma-glutamyl-phosphate reductase</fullName>
        <shortName evidence="5">AGPR</shortName>
        <ecNumber evidence="5">1.2.1.38</ecNumber>
    </recommendedName>
    <alternativeName>
        <fullName evidence="5">N-acetyl-glutamate semialdehyde dehydrogenase</fullName>
        <shortName evidence="5">NAGSA dehydrogenase</shortName>
    </alternativeName>
</protein>
<evidence type="ECO:0000256" key="2">
    <source>
        <dbReference type="ARBA" id="ARBA00022605"/>
    </source>
</evidence>
<dbReference type="HOGENOM" id="CLU_006384_0_1_11"/>
<dbReference type="PANTHER" id="PTHR32338:SF10">
    <property type="entry name" value="N-ACETYL-GAMMA-GLUTAMYL-PHOSPHATE REDUCTASE, CHLOROPLASTIC-RELATED"/>
    <property type="match status" value="1"/>
</dbReference>
<dbReference type="InterPro" id="IPR000706">
    <property type="entry name" value="AGPR_type-1"/>
</dbReference>
<dbReference type="InterPro" id="IPR050085">
    <property type="entry name" value="AGPR"/>
</dbReference>
<accession>C7M0S3</accession>
<dbReference type="eggNOG" id="COG0002">
    <property type="taxonomic scope" value="Bacteria"/>
</dbReference>
<dbReference type="RefSeq" id="WP_015799060.1">
    <property type="nucleotide sequence ID" value="NC_013124.1"/>
</dbReference>
<dbReference type="CDD" id="cd17895">
    <property type="entry name" value="AGPR_1_N"/>
    <property type="match status" value="1"/>
</dbReference>
<dbReference type="Gene3D" id="3.30.360.10">
    <property type="entry name" value="Dihydrodipicolinate Reductase, domain 2"/>
    <property type="match status" value="1"/>
</dbReference>
<dbReference type="EC" id="1.2.1.38" evidence="5"/>
<dbReference type="GO" id="GO:0051287">
    <property type="term" value="F:NAD binding"/>
    <property type="evidence" value="ECO:0007669"/>
    <property type="project" value="InterPro"/>
</dbReference>
<dbReference type="Pfam" id="PF01118">
    <property type="entry name" value="Semialdhyde_dh"/>
    <property type="match status" value="1"/>
</dbReference>
<dbReference type="AlphaFoldDB" id="C7M0S3"/>
<evidence type="ECO:0000256" key="5">
    <source>
        <dbReference type="HAMAP-Rule" id="MF_00150"/>
    </source>
</evidence>
<gene>
    <name evidence="5" type="primary">argC</name>
    <name evidence="7" type="ordered locus">Afer_1665</name>
</gene>
<comment type="similarity">
    <text evidence="5">Belongs to the NAGSA dehydrogenase family. Type 1 subfamily.</text>
</comment>
<dbReference type="NCBIfam" id="TIGR01850">
    <property type="entry name" value="argC"/>
    <property type="match status" value="1"/>
</dbReference>
<dbReference type="Pfam" id="PF22698">
    <property type="entry name" value="Semialdhyde_dhC_1"/>
    <property type="match status" value="1"/>
</dbReference>
<reference evidence="7 8" key="1">
    <citation type="journal article" date="2009" name="Stand. Genomic Sci.">
        <title>Complete genome sequence of Acidimicrobium ferrooxidans type strain (ICP).</title>
        <authorList>
            <person name="Clum A."/>
            <person name="Nolan M."/>
            <person name="Lang E."/>
            <person name="Glavina Del Rio T."/>
            <person name="Tice H."/>
            <person name="Copeland A."/>
            <person name="Cheng J.F."/>
            <person name="Lucas S."/>
            <person name="Chen F."/>
            <person name="Bruce D."/>
            <person name="Goodwin L."/>
            <person name="Pitluck S."/>
            <person name="Ivanova N."/>
            <person name="Mavrommatis K."/>
            <person name="Mikhailova N."/>
            <person name="Pati A."/>
            <person name="Chen A."/>
            <person name="Palaniappan K."/>
            <person name="Goker M."/>
            <person name="Spring S."/>
            <person name="Land M."/>
            <person name="Hauser L."/>
            <person name="Chang Y.J."/>
            <person name="Jeffries C.C."/>
            <person name="Chain P."/>
            <person name="Bristow J."/>
            <person name="Eisen J.A."/>
            <person name="Markowitz V."/>
            <person name="Hugenholtz P."/>
            <person name="Kyrpides N.C."/>
            <person name="Klenk H.P."/>
            <person name="Lapidus A."/>
        </authorList>
    </citation>
    <scope>NUCLEOTIDE SEQUENCE [LARGE SCALE GENOMIC DNA]</scope>
    <source>
        <strain evidence="8">DSM 10331 / JCM 15462 / NBRC 103882 / ICP</strain>
    </source>
</reference>
<proteinExistence type="inferred from homology"/>
<dbReference type="SUPFAM" id="SSF51735">
    <property type="entry name" value="NAD(P)-binding Rossmann-fold domains"/>
    <property type="match status" value="1"/>
</dbReference>
<keyword evidence="5" id="KW-0963">Cytoplasm</keyword>
<dbReference type="OrthoDB" id="9801289at2"/>
<keyword evidence="1 5" id="KW-0055">Arginine biosynthesis</keyword>
<dbReference type="SUPFAM" id="SSF55347">
    <property type="entry name" value="Glyceraldehyde-3-phosphate dehydrogenase-like, C-terminal domain"/>
    <property type="match status" value="1"/>
</dbReference>
<dbReference type="GO" id="GO:0005737">
    <property type="term" value="C:cytoplasm"/>
    <property type="evidence" value="ECO:0007669"/>
    <property type="project" value="UniProtKB-SubCell"/>
</dbReference>
<dbReference type="STRING" id="525909.Afer_1665"/>
<dbReference type="Gene3D" id="3.40.50.720">
    <property type="entry name" value="NAD(P)-binding Rossmann-like Domain"/>
    <property type="match status" value="1"/>
</dbReference>
<dbReference type="KEGG" id="afo:Afer_1665"/>